<dbReference type="InterPro" id="IPR001128">
    <property type="entry name" value="Cyt_P450"/>
</dbReference>
<reference evidence="9" key="1">
    <citation type="submission" date="2025-08" db="UniProtKB">
        <authorList>
            <consortium name="RefSeq"/>
        </authorList>
    </citation>
    <scope>IDENTIFICATION</scope>
    <source>
        <tissue evidence="9">Lung</tissue>
    </source>
</reference>
<dbReference type="PRINTS" id="PR00463">
    <property type="entry name" value="EP450I"/>
</dbReference>
<feature type="compositionally biased region" description="Low complexity" evidence="6">
    <location>
        <begin position="818"/>
        <end position="830"/>
    </location>
</feature>
<sequence>MPAGLSWPAAAALALAALALLLALCRHLWALRWSLSRDRASALPLPKGSMGWPFFGETLHWLLQGSRFHSSRRERYGNVFKTHLLGRPVVRVTGAENIRKILLGEHTLVSAQWPQSTQIILGSHTLLGSIGDLHRQRRKILARVFCRTALESYLPRIQKVVSWELRGWCMEPGSIAVYSSAKTLTFRIAARILLGLRLEEKQFKDLAKTFEQLVENLFSLPLNIPFSGLRKGIKARDMLHEFMEKAIQEKLQRTNSEDHSDALDFIINSAKEHGKEFTMQELKESAIELIFAAFFTTASASTSLILLLLKHPSAIKKIRQELMSHELYPQCQCCPAGPSPDTLPTQGRDSKKQLPAVARDTHEDQSQCSGPLEEAEPSSGLSPQPPALSEPTQPQSSPQPQACQCPSDISLEKLSRLRYLDCVIKEVLRVLPPVSGGYRTVLQTFELDGYQIPKGWSVMYSIRDTHETAAVYQSPPGGFDPDRFSATRPEAISRFHYIPFGGGARSCIGKELAQAILKLLAIELVTTARWELATPAYPAMQTVPIVHPVDGLQLYFHPLRPGCSTGGCGVHSWGDNKAFLRQLSVLRPPYLVILIDSELGAVAGRVHADVTVRVVGHKRRNGAVRGSVPPSAAPQGPAIASLGRRILQRDPALPQRSPSPVPPLSSRRTGSGTCHRPREGSGTRPGSVPRLQAGSRPRQPRRPRARAGSGAGRRAGCSLSALTSLSLGDPRVNLHREAETDCCPPLLPPQPGRNTSRPFRGEAEDSGGSSSVDAAAPLRLCPELRAPGRGTPWPRCPRLRLLAPPPSPAGDERTGERAPQLAASGGAGLAAPGSSCLRSGAFLCQAQPAELQRTSAINPRRRRPAPAVGCRQRPSARSHRHGSSLPSLPRRLSAAGRMRRAEQTVKDFGGRSQAPIRN</sequence>
<evidence type="ECO:0000256" key="6">
    <source>
        <dbReference type="SAM" id="MobiDB-lite"/>
    </source>
</evidence>
<feature type="compositionally biased region" description="Low complexity" evidence="6">
    <location>
        <begin position="706"/>
        <end position="716"/>
    </location>
</feature>
<dbReference type="PANTHER" id="PTHR24286">
    <property type="entry name" value="CYTOCHROME P450 26"/>
    <property type="match status" value="1"/>
</dbReference>
<feature type="binding site" description="axial binding residue" evidence="5">
    <location>
        <position position="507"/>
    </location>
    <ligand>
        <name>heme</name>
        <dbReference type="ChEBI" id="CHEBI:30413"/>
    </ligand>
    <ligandPart>
        <name>Fe</name>
        <dbReference type="ChEBI" id="CHEBI:18248"/>
    </ligandPart>
</feature>
<dbReference type="PANTHER" id="PTHR24286:SF100">
    <property type="entry name" value="CYTOCHROME P450 26C1"/>
    <property type="match status" value="1"/>
</dbReference>
<keyword evidence="7" id="KW-1133">Transmembrane helix</keyword>
<evidence type="ECO:0000313" key="9">
    <source>
        <dbReference type="RefSeq" id="XP_032047079.1"/>
    </source>
</evidence>
<dbReference type="KEGG" id="aful:116491322"/>
<dbReference type="GO" id="GO:0016125">
    <property type="term" value="P:sterol metabolic process"/>
    <property type="evidence" value="ECO:0007669"/>
    <property type="project" value="TreeGrafter"/>
</dbReference>
<evidence type="ECO:0000313" key="8">
    <source>
        <dbReference type="Proteomes" id="UP000504639"/>
    </source>
</evidence>
<dbReference type="Proteomes" id="UP000504639">
    <property type="component" value="Chromosome 7"/>
</dbReference>
<feature type="region of interest" description="Disordered" evidence="6">
    <location>
        <begin position="853"/>
        <end position="918"/>
    </location>
</feature>
<keyword evidence="2 5" id="KW-0349">Heme</keyword>
<dbReference type="GO" id="GO:0020037">
    <property type="term" value="F:heme binding"/>
    <property type="evidence" value="ECO:0007669"/>
    <property type="project" value="InterPro"/>
</dbReference>
<feature type="region of interest" description="Disordered" evidence="6">
    <location>
        <begin position="650"/>
        <end position="717"/>
    </location>
</feature>
<dbReference type="SUPFAM" id="SSF48264">
    <property type="entry name" value="Cytochrome P450"/>
    <property type="match status" value="1"/>
</dbReference>
<evidence type="ECO:0000256" key="5">
    <source>
        <dbReference type="PIRSR" id="PIRSR602401-1"/>
    </source>
</evidence>
<dbReference type="PROSITE" id="PS00086">
    <property type="entry name" value="CYTOCHROME_P450"/>
    <property type="match status" value="1"/>
</dbReference>
<feature type="region of interest" description="Disordered" evidence="6">
    <location>
        <begin position="339"/>
        <end position="404"/>
    </location>
</feature>
<dbReference type="AlphaFoldDB" id="A0A6J3D9D5"/>
<dbReference type="InterPro" id="IPR002401">
    <property type="entry name" value="Cyt_P450_E_grp-I"/>
</dbReference>
<evidence type="ECO:0000256" key="3">
    <source>
        <dbReference type="ARBA" id="ARBA00022723"/>
    </source>
</evidence>
<dbReference type="InterPro" id="IPR017972">
    <property type="entry name" value="Cyt_P450_CS"/>
</dbReference>
<dbReference type="CDD" id="cd20636">
    <property type="entry name" value="CYP26C1"/>
    <property type="match status" value="1"/>
</dbReference>
<evidence type="ECO:0000256" key="4">
    <source>
        <dbReference type="ARBA" id="ARBA00023004"/>
    </source>
</evidence>
<keyword evidence="7" id="KW-0472">Membrane</keyword>
<dbReference type="Gene3D" id="1.10.630.10">
    <property type="entry name" value="Cytochrome P450"/>
    <property type="match status" value="2"/>
</dbReference>
<dbReference type="GO" id="GO:0004497">
    <property type="term" value="F:monooxygenase activity"/>
    <property type="evidence" value="ECO:0007669"/>
    <property type="project" value="InterPro"/>
</dbReference>
<evidence type="ECO:0000256" key="2">
    <source>
        <dbReference type="ARBA" id="ARBA00022617"/>
    </source>
</evidence>
<keyword evidence="3 5" id="KW-0479">Metal-binding</keyword>
<dbReference type="Pfam" id="PF00067">
    <property type="entry name" value="p450"/>
    <property type="match status" value="2"/>
</dbReference>
<comment type="cofactor">
    <cofactor evidence="5">
        <name>heme</name>
        <dbReference type="ChEBI" id="CHEBI:30413"/>
    </cofactor>
</comment>
<dbReference type="GO" id="GO:0016705">
    <property type="term" value="F:oxidoreductase activity, acting on paired donors, with incorporation or reduction of molecular oxygen"/>
    <property type="evidence" value="ECO:0007669"/>
    <property type="project" value="InterPro"/>
</dbReference>
<evidence type="ECO:0000256" key="1">
    <source>
        <dbReference type="ARBA" id="ARBA00010617"/>
    </source>
</evidence>
<accession>A0A6J3D9D5</accession>
<dbReference type="GeneID" id="116491322"/>
<protein>
    <submittedName>
        <fullName evidence="9">Cytochrome P450 26C1</fullName>
    </submittedName>
</protein>
<keyword evidence="8" id="KW-1185">Reference proteome</keyword>
<comment type="similarity">
    <text evidence="1">Belongs to the cytochrome P450 family.</text>
</comment>
<dbReference type="PRINTS" id="PR00385">
    <property type="entry name" value="P450"/>
</dbReference>
<feature type="compositionally biased region" description="Basic and acidic residues" evidence="6">
    <location>
        <begin position="899"/>
        <end position="909"/>
    </location>
</feature>
<feature type="region of interest" description="Disordered" evidence="6">
    <location>
        <begin position="740"/>
        <end position="830"/>
    </location>
</feature>
<name>A0A6J3D9D5_AYTFU</name>
<dbReference type="InterPro" id="IPR036396">
    <property type="entry name" value="Cyt_P450_sf"/>
</dbReference>
<evidence type="ECO:0000256" key="7">
    <source>
        <dbReference type="SAM" id="Phobius"/>
    </source>
</evidence>
<dbReference type="InParanoid" id="A0A6J3D9D5"/>
<feature type="compositionally biased region" description="Low complexity" evidence="6">
    <location>
        <begin position="389"/>
        <end position="404"/>
    </location>
</feature>
<keyword evidence="7" id="KW-0812">Transmembrane</keyword>
<dbReference type="GO" id="GO:0005506">
    <property type="term" value="F:iron ion binding"/>
    <property type="evidence" value="ECO:0007669"/>
    <property type="project" value="InterPro"/>
</dbReference>
<organism evidence="8 9">
    <name type="scientific">Aythya fuligula</name>
    <name type="common">Tufted duck</name>
    <name type="synonym">Anas fuligula</name>
    <dbReference type="NCBI Taxonomy" id="219594"/>
    <lineage>
        <taxon>Eukaryota</taxon>
        <taxon>Metazoa</taxon>
        <taxon>Chordata</taxon>
        <taxon>Craniata</taxon>
        <taxon>Vertebrata</taxon>
        <taxon>Euteleostomi</taxon>
        <taxon>Archelosauria</taxon>
        <taxon>Archosauria</taxon>
        <taxon>Dinosauria</taxon>
        <taxon>Saurischia</taxon>
        <taxon>Theropoda</taxon>
        <taxon>Coelurosauria</taxon>
        <taxon>Aves</taxon>
        <taxon>Neognathae</taxon>
        <taxon>Galloanserae</taxon>
        <taxon>Anseriformes</taxon>
        <taxon>Anatidae</taxon>
        <taxon>Aythyinae</taxon>
        <taxon>Aythya</taxon>
    </lineage>
</organism>
<proteinExistence type="inferred from homology"/>
<feature type="transmembrane region" description="Helical" evidence="7">
    <location>
        <begin position="289"/>
        <end position="309"/>
    </location>
</feature>
<keyword evidence="4 5" id="KW-0408">Iron</keyword>
<dbReference type="RefSeq" id="XP_032047079.1">
    <property type="nucleotide sequence ID" value="XM_032191188.1"/>
</dbReference>
<feature type="compositionally biased region" description="Low complexity" evidence="6">
    <location>
        <begin position="766"/>
        <end position="776"/>
    </location>
</feature>
<gene>
    <name evidence="9" type="primary">LOC116491322</name>
</gene>
<feature type="compositionally biased region" description="Low complexity" evidence="6">
    <location>
        <begin position="883"/>
        <end position="893"/>
    </location>
</feature>